<dbReference type="Gene3D" id="3.60.20.10">
    <property type="entry name" value="Glutamine Phosphoribosylpyrophosphate, subunit 1, domain 1"/>
    <property type="match status" value="1"/>
</dbReference>
<dbReference type="NCBIfam" id="TIGR01536">
    <property type="entry name" value="asn_synth_AEB"/>
    <property type="match status" value="1"/>
</dbReference>
<evidence type="ECO:0000259" key="8">
    <source>
        <dbReference type="PROSITE" id="PS51278"/>
    </source>
</evidence>
<keyword evidence="10" id="KW-1185">Reference proteome</keyword>
<feature type="domain" description="Glutamine amidotransferase type-2" evidence="8">
    <location>
        <begin position="2"/>
        <end position="214"/>
    </location>
</feature>
<comment type="pathway">
    <text evidence="1">Amino-acid biosynthesis; L-asparagine biosynthesis; L-asparagine from L-aspartate (L-Gln route): step 1/1.</text>
</comment>
<dbReference type="RefSeq" id="WP_269009990.1">
    <property type="nucleotide sequence ID" value="NZ_JAANOH010000002.1"/>
</dbReference>
<dbReference type="Pfam" id="PF13537">
    <property type="entry name" value="GATase_7"/>
    <property type="match status" value="1"/>
</dbReference>
<dbReference type="PIRSF" id="PIRSF001589">
    <property type="entry name" value="Asn_synthetase_glu-h"/>
    <property type="match status" value="1"/>
</dbReference>
<dbReference type="Proteomes" id="UP001321186">
    <property type="component" value="Unassembled WGS sequence"/>
</dbReference>
<evidence type="ECO:0000256" key="1">
    <source>
        <dbReference type="ARBA" id="ARBA00005187"/>
    </source>
</evidence>
<evidence type="ECO:0000313" key="10">
    <source>
        <dbReference type="Proteomes" id="UP001321186"/>
    </source>
</evidence>
<proteinExistence type="inferred from homology"/>
<dbReference type="InterPro" id="IPR017932">
    <property type="entry name" value="GATase_2_dom"/>
</dbReference>
<dbReference type="InterPro" id="IPR051786">
    <property type="entry name" value="ASN_synthetase/amidase"/>
</dbReference>
<comment type="catalytic activity">
    <reaction evidence="7">
        <text>L-aspartate + L-glutamine + ATP + H2O = L-asparagine + L-glutamate + AMP + diphosphate + H(+)</text>
        <dbReference type="Rhea" id="RHEA:12228"/>
        <dbReference type="ChEBI" id="CHEBI:15377"/>
        <dbReference type="ChEBI" id="CHEBI:15378"/>
        <dbReference type="ChEBI" id="CHEBI:29985"/>
        <dbReference type="ChEBI" id="CHEBI:29991"/>
        <dbReference type="ChEBI" id="CHEBI:30616"/>
        <dbReference type="ChEBI" id="CHEBI:33019"/>
        <dbReference type="ChEBI" id="CHEBI:58048"/>
        <dbReference type="ChEBI" id="CHEBI:58359"/>
        <dbReference type="ChEBI" id="CHEBI:456215"/>
        <dbReference type="EC" id="6.3.5.4"/>
    </reaction>
</comment>
<dbReference type="CDD" id="cd00712">
    <property type="entry name" value="AsnB"/>
    <property type="match status" value="1"/>
</dbReference>
<dbReference type="InterPro" id="IPR014729">
    <property type="entry name" value="Rossmann-like_a/b/a_fold"/>
</dbReference>
<dbReference type="EC" id="6.3.5.4" evidence="3"/>
<reference evidence="9 10" key="1">
    <citation type="submission" date="2020-03" db="EMBL/GenBank/DDBJ databases">
        <authorList>
            <person name="Pitt A."/>
            <person name="Hahn M.W."/>
        </authorList>
    </citation>
    <scope>NUCLEOTIDE SEQUENCE [LARGE SCALE GENOMIC DNA]</scope>
    <source>
        <strain evidence="9 10">5A-MARBSE</strain>
    </source>
</reference>
<dbReference type="PANTHER" id="PTHR43284">
    <property type="entry name" value="ASPARAGINE SYNTHETASE (GLUTAMINE-HYDROLYZING)"/>
    <property type="match status" value="1"/>
</dbReference>
<evidence type="ECO:0000313" key="9">
    <source>
        <dbReference type="EMBL" id="MCZ2475121.1"/>
    </source>
</evidence>
<dbReference type="InterPro" id="IPR029055">
    <property type="entry name" value="Ntn_hydrolases_N"/>
</dbReference>
<evidence type="ECO:0000256" key="7">
    <source>
        <dbReference type="ARBA" id="ARBA00048741"/>
    </source>
</evidence>
<dbReference type="InterPro" id="IPR001962">
    <property type="entry name" value="Asn_synthase"/>
</dbReference>
<dbReference type="InterPro" id="IPR006426">
    <property type="entry name" value="Asn_synth_AEB"/>
</dbReference>
<protein>
    <recommendedName>
        <fullName evidence="3">asparagine synthase (glutamine-hydrolyzing)</fullName>
        <ecNumber evidence="3">6.3.5.4</ecNumber>
    </recommendedName>
</protein>
<dbReference type="PROSITE" id="PS51278">
    <property type="entry name" value="GATASE_TYPE_2"/>
    <property type="match status" value="1"/>
</dbReference>
<accession>A0ABT4JHS2</accession>
<comment type="caution">
    <text evidence="9">The sequence shown here is derived from an EMBL/GenBank/DDBJ whole genome shotgun (WGS) entry which is preliminary data.</text>
</comment>
<dbReference type="GO" id="GO:0004066">
    <property type="term" value="F:asparagine synthase (glutamine-hydrolyzing) activity"/>
    <property type="evidence" value="ECO:0007669"/>
    <property type="project" value="UniProtKB-EC"/>
</dbReference>
<dbReference type="SUPFAM" id="SSF52402">
    <property type="entry name" value="Adenine nucleotide alpha hydrolases-like"/>
    <property type="match status" value="1"/>
</dbReference>
<evidence type="ECO:0000256" key="5">
    <source>
        <dbReference type="ARBA" id="ARBA00022840"/>
    </source>
</evidence>
<dbReference type="CDD" id="cd01991">
    <property type="entry name" value="Asn_synthase_B_C"/>
    <property type="match status" value="1"/>
</dbReference>
<evidence type="ECO:0000256" key="4">
    <source>
        <dbReference type="ARBA" id="ARBA00022741"/>
    </source>
</evidence>
<name>A0ABT4JHS2_9BACT</name>
<dbReference type="SUPFAM" id="SSF56235">
    <property type="entry name" value="N-terminal nucleophile aminohydrolases (Ntn hydrolases)"/>
    <property type="match status" value="1"/>
</dbReference>
<keyword evidence="9" id="KW-0436">Ligase</keyword>
<comment type="similarity">
    <text evidence="2">Belongs to the asparagine synthetase family.</text>
</comment>
<keyword evidence="5" id="KW-0067">ATP-binding</keyword>
<dbReference type="InterPro" id="IPR033738">
    <property type="entry name" value="AsnB_N"/>
</dbReference>
<keyword evidence="4" id="KW-0547">Nucleotide-binding</keyword>
<organism evidence="9 10">
    <name type="scientific">Aquirufa ecclesiirivi</name>
    <dbReference type="NCBI Taxonomy" id="2715124"/>
    <lineage>
        <taxon>Bacteria</taxon>
        <taxon>Pseudomonadati</taxon>
        <taxon>Bacteroidota</taxon>
        <taxon>Cytophagia</taxon>
        <taxon>Cytophagales</taxon>
        <taxon>Flectobacillaceae</taxon>
        <taxon>Aquirufa</taxon>
    </lineage>
</organism>
<sequence>MCGILAISSPQNCQFDLNPAIQAIHHRGPDDDGVFHSSEGDAHLGQVRLSIIDLSAAGHQPMKDASGRYVMTYNGEVYNFLELKTYLESTYGSIAWKSSSDTEVILEGFAREGYSFLSKLNGIFALAIYDQEAKELHVLRDPIGIKPLYFSAQGEAVFFSSEVKGLLAFKHVKRTVRKQSLVEQLAFMYVPEPYTMYEEFMKVQPGIYHRYAEGKLVDSKPLFTHLQSPMNQSSEEVLTEQLHATLEKAVRRQLIADVPISLFLSGGLDSSSIAFEAVKAKANIQSAYTISFSKEDNSLDGQSSDLHYASLMAKKLGLSLHIIQAESEFLSLLPTLLDFMEDGISDPAAINTFLICQSARKDGVKVMLSGQGADEYLAGYRRYQAEKMILDMSTLTKKTLTTLGSLLPSTISGKFSTTYRRFKKIAKAAGQASQERIASYFMWGGGEQIKSLFVDHEVNKPGQDLVNFLNQHAHLDTFSSMLLADQQFDLLALNLSYTDKMSMAVGLEVRVPFLDFEMVQLMNSVPRELMLKNGQQKYILKKAMEPYLPKEVIYREKAGFALPIRSWFSKRSEIMDHYFDPHRLETQGVFRPQQVQHLLNEQFSGKEDHSYLLFSMLCQQIWLDKQGI</sequence>
<evidence type="ECO:0000256" key="3">
    <source>
        <dbReference type="ARBA" id="ARBA00012737"/>
    </source>
</evidence>
<keyword evidence="6" id="KW-0315">Glutamine amidotransferase</keyword>
<dbReference type="Pfam" id="PF00733">
    <property type="entry name" value="Asn_synthase"/>
    <property type="match status" value="1"/>
</dbReference>
<dbReference type="EMBL" id="JAANOH010000002">
    <property type="protein sequence ID" value="MCZ2475121.1"/>
    <property type="molecule type" value="Genomic_DNA"/>
</dbReference>
<evidence type="ECO:0000256" key="2">
    <source>
        <dbReference type="ARBA" id="ARBA00005752"/>
    </source>
</evidence>
<dbReference type="PANTHER" id="PTHR43284:SF1">
    <property type="entry name" value="ASPARAGINE SYNTHETASE"/>
    <property type="match status" value="1"/>
</dbReference>
<dbReference type="Gene3D" id="3.40.50.620">
    <property type="entry name" value="HUPs"/>
    <property type="match status" value="2"/>
</dbReference>
<gene>
    <name evidence="9" type="primary">asnB</name>
    <name evidence="9" type="ORF">G9H61_06670</name>
</gene>
<evidence type="ECO:0000256" key="6">
    <source>
        <dbReference type="ARBA" id="ARBA00022962"/>
    </source>
</evidence>